<dbReference type="AlphaFoldDB" id="A0A976LX66"/>
<proteinExistence type="evidence at transcript level"/>
<feature type="chain" id="PRO_5037838257" evidence="1">
    <location>
        <begin position="19"/>
        <end position="77"/>
    </location>
</feature>
<dbReference type="EMBL" id="OK247647">
    <property type="protein sequence ID" value="UCR73923.1"/>
    <property type="molecule type" value="mRNA"/>
</dbReference>
<protein>
    <submittedName>
        <fullName evidence="2">Venom peptide Tnr9.3</fullName>
    </submittedName>
</protein>
<keyword evidence="1" id="KW-0732">Signal</keyword>
<sequence>MGFLTLTLLLTAVMSIDTTPINPVEQERSAMSSFLKTFLLLQRRHGCSCEGVEVGSTCSGNDCAAVCRSDGGCWIST</sequence>
<evidence type="ECO:0000256" key="1">
    <source>
        <dbReference type="SAM" id="SignalP"/>
    </source>
</evidence>
<reference evidence="2" key="1">
    <citation type="submission" date="2021-09" db="EMBL/GenBank/DDBJ databases">
        <title>Integrating Venom Peptide Libraries into a Phylogenetic and Broader Biological Framework.</title>
        <authorList>
            <person name="Watkins M."/>
            <person name="Chase K."/>
            <person name="Safavi-Hemami H."/>
            <person name="Olivera B.M."/>
        </authorList>
    </citation>
    <scope>NUCLEOTIDE SEQUENCE</scope>
    <source>
        <tissue evidence="2">Venom duct</tissue>
    </source>
</reference>
<organism evidence="2">
    <name type="scientific">Turris normandavidsoni</name>
    <dbReference type="NCBI Taxonomy" id="439607"/>
    <lineage>
        <taxon>Eukaryota</taxon>
        <taxon>Metazoa</taxon>
        <taxon>Spiralia</taxon>
        <taxon>Lophotrochozoa</taxon>
        <taxon>Mollusca</taxon>
        <taxon>Gastropoda</taxon>
        <taxon>Caenogastropoda</taxon>
        <taxon>Neogastropoda</taxon>
        <taxon>Conoidea</taxon>
        <taxon>Turridae</taxon>
        <taxon>Turris</taxon>
    </lineage>
</organism>
<name>A0A976LX66_9CAEN</name>
<accession>A0A976LX66</accession>
<feature type="signal peptide" evidence="1">
    <location>
        <begin position="1"/>
        <end position="18"/>
    </location>
</feature>
<evidence type="ECO:0000313" key="2">
    <source>
        <dbReference type="EMBL" id="UCR73923.1"/>
    </source>
</evidence>